<feature type="region of interest" description="Disordered" evidence="1">
    <location>
        <begin position="519"/>
        <end position="570"/>
    </location>
</feature>
<organism evidence="2 3">
    <name type="scientific">Hericium alpestre</name>
    <dbReference type="NCBI Taxonomy" id="135208"/>
    <lineage>
        <taxon>Eukaryota</taxon>
        <taxon>Fungi</taxon>
        <taxon>Dikarya</taxon>
        <taxon>Basidiomycota</taxon>
        <taxon>Agaricomycotina</taxon>
        <taxon>Agaricomycetes</taxon>
        <taxon>Russulales</taxon>
        <taxon>Hericiaceae</taxon>
        <taxon>Hericium</taxon>
    </lineage>
</organism>
<gene>
    <name evidence="2" type="ORF">EWM64_g8809</name>
</gene>
<comment type="caution">
    <text evidence="2">The sequence shown here is derived from an EMBL/GenBank/DDBJ whole genome shotgun (WGS) entry which is preliminary data.</text>
</comment>
<dbReference type="EMBL" id="SFCI01001677">
    <property type="protein sequence ID" value="TFY75203.1"/>
    <property type="molecule type" value="Genomic_DNA"/>
</dbReference>
<dbReference type="AlphaFoldDB" id="A0A4Y9ZMK3"/>
<proteinExistence type="predicted"/>
<feature type="compositionally biased region" description="Basic and acidic residues" evidence="1">
    <location>
        <begin position="551"/>
        <end position="561"/>
    </location>
</feature>
<evidence type="ECO:0000313" key="2">
    <source>
        <dbReference type="EMBL" id="TFY75203.1"/>
    </source>
</evidence>
<protein>
    <submittedName>
        <fullName evidence="2">Uncharacterized protein</fullName>
    </submittedName>
</protein>
<evidence type="ECO:0000313" key="3">
    <source>
        <dbReference type="Proteomes" id="UP000298061"/>
    </source>
</evidence>
<evidence type="ECO:0000256" key="1">
    <source>
        <dbReference type="SAM" id="MobiDB-lite"/>
    </source>
</evidence>
<feature type="non-terminal residue" evidence="2">
    <location>
        <position position="1"/>
    </location>
</feature>
<reference evidence="2 3" key="1">
    <citation type="submission" date="2019-02" db="EMBL/GenBank/DDBJ databases">
        <title>Genome sequencing of the rare red list fungi Hericium alpestre (H. flagellum).</title>
        <authorList>
            <person name="Buettner E."/>
            <person name="Kellner H."/>
        </authorList>
    </citation>
    <scope>NUCLEOTIDE SEQUENCE [LARGE SCALE GENOMIC DNA]</scope>
    <source>
        <strain evidence="2 3">DSM 108284</strain>
    </source>
</reference>
<name>A0A4Y9ZMK3_9AGAM</name>
<sequence>RERTACVFGALRIGAVAEREDRLAGFGGADKGLKLHLELSRPPVQSTLFSDVPQAHVPIDTYASTYPPADQCANFSSGPLDTDLGSLGLEWNGNLLNESTASPYQTTSYDGAYLSTPGPSSFNKLATYALPDATEPEPAYYAPNYSAATSTIDDVDDGAYLSTPGPSSFNKLATYVLPDATEPEPAYYPPIYPPATSSIGDVEYGFNTYLPVSLLASPFSFDAYLSFILQESANPSFLSNRSAWVGPAPEELSQPEERLIPVETACPEDCFDVTGLPLTPPAPLYDSPLQTLYNTSPSTASYNFLPSTASYDTSPSTASFDGSLFKHEICPATKSAHLQHLAFNSVLRYVSVDGFLRRQALPGPVFARANVRGLLLAYLAIECEACHAANFIEHHFGPYSPAATSVDSWSAPSSAKPVLPPSGTSLCRPAPYAITVASSWPVASSSKRRCDDDDVLEMPRTKRIKEVGEYQGLLLPPPVAGSSKRRLEDDEESVDEPRMKRIKEIGEYQGLLLPLPVAGSSKRRLEDDEESVDEPLMKKMRKMKNKKRPARSAETRARRVSSEAFAATRH</sequence>
<keyword evidence="3" id="KW-1185">Reference proteome</keyword>
<dbReference type="Proteomes" id="UP000298061">
    <property type="component" value="Unassembled WGS sequence"/>
</dbReference>
<feature type="compositionally biased region" description="Basic residues" evidence="1">
    <location>
        <begin position="538"/>
        <end position="550"/>
    </location>
</feature>
<accession>A0A4Y9ZMK3</accession>